<evidence type="ECO:0000256" key="2">
    <source>
        <dbReference type="SAM" id="SignalP"/>
    </source>
</evidence>
<feature type="signal peptide" evidence="2">
    <location>
        <begin position="1"/>
        <end position="26"/>
    </location>
</feature>
<dbReference type="Proteomes" id="UP001304895">
    <property type="component" value="Unassembled WGS sequence"/>
</dbReference>
<sequence length="136" mass="15519">MVRRGWNAATRVVLSLLPATAMKTMALQQEGDSFTMPQYRRIEKPVQEKTKAPLQTWVSKTRSRRVNLAERQAKRQDTPSLVDLHQPPKLSGSPLWTQPLWTRTTKAHTCTQANPDPLACGGMRSRRCQPVHFRCI</sequence>
<gene>
    <name evidence="3" type="ORF">BT67DRAFT_28697</name>
</gene>
<evidence type="ECO:0000256" key="1">
    <source>
        <dbReference type="SAM" id="MobiDB-lite"/>
    </source>
</evidence>
<reference evidence="3" key="1">
    <citation type="journal article" date="2023" name="Mol. Phylogenet. Evol.">
        <title>Genome-scale phylogeny and comparative genomics of the fungal order Sordariales.</title>
        <authorList>
            <person name="Hensen N."/>
            <person name="Bonometti L."/>
            <person name="Westerberg I."/>
            <person name="Brannstrom I.O."/>
            <person name="Guillou S."/>
            <person name="Cros-Aarteil S."/>
            <person name="Calhoun S."/>
            <person name="Haridas S."/>
            <person name="Kuo A."/>
            <person name="Mondo S."/>
            <person name="Pangilinan J."/>
            <person name="Riley R."/>
            <person name="LaButti K."/>
            <person name="Andreopoulos B."/>
            <person name="Lipzen A."/>
            <person name="Chen C."/>
            <person name="Yan M."/>
            <person name="Daum C."/>
            <person name="Ng V."/>
            <person name="Clum A."/>
            <person name="Steindorff A."/>
            <person name="Ohm R.A."/>
            <person name="Martin F."/>
            <person name="Silar P."/>
            <person name="Natvig D.O."/>
            <person name="Lalanne C."/>
            <person name="Gautier V."/>
            <person name="Ament-Velasquez S.L."/>
            <person name="Kruys A."/>
            <person name="Hutchinson M.I."/>
            <person name="Powell A.J."/>
            <person name="Barry K."/>
            <person name="Miller A.N."/>
            <person name="Grigoriev I.V."/>
            <person name="Debuchy R."/>
            <person name="Gladieux P."/>
            <person name="Hiltunen Thoren M."/>
            <person name="Johannesson H."/>
        </authorList>
    </citation>
    <scope>NUCLEOTIDE SEQUENCE</scope>
    <source>
        <strain evidence="3">CBS 123565</strain>
    </source>
</reference>
<evidence type="ECO:0008006" key="5">
    <source>
        <dbReference type="Google" id="ProtNLM"/>
    </source>
</evidence>
<reference evidence="3" key="2">
    <citation type="submission" date="2023-05" db="EMBL/GenBank/DDBJ databases">
        <authorList>
            <consortium name="Lawrence Berkeley National Laboratory"/>
            <person name="Steindorff A."/>
            <person name="Hensen N."/>
            <person name="Bonometti L."/>
            <person name="Westerberg I."/>
            <person name="Brannstrom I.O."/>
            <person name="Guillou S."/>
            <person name="Cros-Aarteil S."/>
            <person name="Calhoun S."/>
            <person name="Haridas S."/>
            <person name="Kuo A."/>
            <person name="Mondo S."/>
            <person name="Pangilinan J."/>
            <person name="Riley R."/>
            <person name="Labutti K."/>
            <person name="Andreopoulos B."/>
            <person name="Lipzen A."/>
            <person name="Chen C."/>
            <person name="Yanf M."/>
            <person name="Daum C."/>
            <person name="Ng V."/>
            <person name="Clum A."/>
            <person name="Ohm R."/>
            <person name="Martin F."/>
            <person name="Silar P."/>
            <person name="Natvig D."/>
            <person name="Lalanne C."/>
            <person name="Gautier V."/>
            <person name="Ament-Velasquez S.L."/>
            <person name="Kruys A."/>
            <person name="Hutchinson M.I."/>
            <person name="Powell A.J."/>
            <person name="Barry K."/>
            <person name="Miller A.N."/>
            <person name="Grigoriev I.V."/>
            <person name="Debuchy R."/>
            <person name="Gladieux P."/>
            <person name="Thoren M.H."/>
            <person name="Johannesson H."/>
        </authorList>
    </citation>
    <scope>NUCLEOTIDE SEQUENCE</scope>
    <source>
        <strain evidence="3">CBS 123565</strain>
    </source>
</reference>
<feature type="region of interest" description="Disordered" evidence="1">
    <location>
        <begin position="63"/>
        <end position="96"/>
    </location>
</feature>
<evidence type="ECO:0000313" key="4">
    <source>
        <dbReference type="Proteomes" id="UP001304895"/>
    </source>
</evidence>
<feature type="chain" id="PRO_5042971852" description="Secreted protein" evidence="2">
    <location>
        <begin position="27"/>
        <end position="136"/>
    </location>
</feature>
<name>A0AAN6ZIM4_9PEZI</name>
<keyword evidence="4" id="KW-1185">Reference proteome</keyword>
<keyword evidence="2" id="KW-0732">Signal</keyword>
<dbReference type="AlphaFoldDB" id="A0AAN6ZIM4"/>
<dbReference type="EMBL" id="MU853401">
    <property type="protein sequence ID" value="KAK4138954.1"/>
    <property type="molecule type" value="Genomic_DNA"/>
</dbReference>
<feature type="compositionally biased region" description="Basic and acidic residues" evidence="1">
    <location>
        <begin position="67"/>
        <end position="77"/>
    </location>
</feature>
<organism evidence="3 4">
    <name type="scientific">Trichocladium antarcticum</name>
    <dbReference type="NCBI Taxonomy" id="1450529"/>
    <lineage>
        <taxon>Eukaryota</taxon>
        <taxon>Fungi</taxon>
        <taxon>Dikarya</taxon>
        <taxon>Ascomycota</taxon>
        <taxon>Pezizomycotina</taxon>
        <taxon>Sordariomycetes</taxon>
        <taxon>Sordariomycetidae</taxon>
        <taxon>Sordariales</taxon>
        <taxon>Chaetomiaceae</taxon>
        <taxon>Trichocladium</taxon>
    </lineage>
</organism>
<proteinExistence type="predicted"/>
<comment type="caution">
    <text evidence="3">The sequence shown here is derived from an EMBL/GenBank/DDBJ whole genome shotgun (WGS) entry which is preliminary data.</text>
</comment>
<evidence type="ECO:0000313" key="3">
    <source>
        <dbReference type="EMBL" id="KAK4138954.1"/>
    </source>
</evidence>
<protein>
    <recommendedName>
        <fullName evidence="5">Secreted protein</fullName>
    </recommendedName>
</protein>
<accession>A0AAN6ZIM4</accession>